<name>A0A8H6EBK6_PETAA</name>
<dbReference type="SUPFAM" id="SSF53383">
    <property type="entry name" value="PLP-dependent transferases"/>
    <property type="match status" value="1"/>
</dbReference>
<organism evidence="6 7">
    <name type="scientific">Petromyces alliaceus</name>
    <name type="common">Aspergillus alliaceus</name>
    <dbReference type="NCBI Taxonomy" id="209559"/>
    <lineage>
        <taxon>Eukaryota</taxon>
        <taxon>Fungi</taxon>
        <taxon>Dikarya</taxon>
        <taxon>Ascomycota</taxon>
        <taxon>Pezizomycotina</taxon>
        <taxon>Eurotiomycetes</taxon>
        <taxon>Eurotiomycetidae</taxon>
        <taxon>Eurotiales</taxon>
        <taxon>Aspergillaceae</taxon>
        <taxon>Aspergillus</taxon>
        <taxon>Aspergillus subgen. Circumdati</taxon>
    </lineage>
</organism>
<comment type="caution">
    <text evidence="6">The sequence shown here is derived from an EMBL/GenBank/DDBJ whole genome shotgun (WGS) entry which is preliminary data.</text>
</comment>
<evidence type="ECO:0000313" key="7">
    <source>
        <dbReference type="Proteomes" id="UP000541154"/>
    </source>
</evidence>
<reference evidence="6 7" key="1">
    <citation type="submission" date="2019-04" db="EMBL/GenBank/DDBJ databases">
        <title>Aspergillus burnettii sp. nov., novel species from soil in southeast Queensland.</title>
        <authorList>
            <person name="Gilchrist C.L.M."/>
            <person name="Pitt J.I."/>
            <person name="Lange L."/>
            <person name="Lacey H.J."/>
            <person name="Vuong D."/>
            <person name="Midgley D.J."/>
            <person name="Greenfield P."/>
            <person name="Bradbury M."/>
            <person name="Lacey E."/>
            <person name="Busk P.K."/>
            <person name="Pilgaard B."/>
            <person name="Chooi Y.H."/>
            <person name="Piggott A.M."/>
        </authorList>
    </citation>
    <scope>NUCLEOTIDE SEQUENCE [LARGE SCALE GENOMIC DNA]</scope>
    <source>
        <strain evidence="6 7">FRR 5400</strain>
    </source>
</reference>
<dbReference type="InterPro" id="IPR050087">
    <property type="entry name" value="AON_synthase_class-II"/>
</dbReference>
<keyword evidence="4" id="KW-0663">Pyridoxal phosphate</keyword>
<evidence type="ECO:0000256" key="1">
    <source>
        <dbReference type="ARBA" id="ARBA00001933"/>
    </source>
</evidence>
<evidence type="ECO:0000256" key="3">
    <source>
        <dbReference type="ARBA" id="ARBA00022679"/>
    </source>
</evidence>
<dbReference type="Gene3D" id="3.40.640.10">
    <property type="entry name" value="Type I PLP-dependent aspartate aminotransferase-like (Major domain)"/>
    <property type="match status" value="1"/>
</dbReference>
<feature type="domain" description="Aminotransferase class I/classII large" evidence="5">
    <location>
        <begin position="37"/>
        <end position="410"/>
    </location>
</feature>
<proteinExistence type="inferred from homology"/>
<dbReference type="EMBL" id="SPNV01000005">
    <property type="protein sequence ID" value="KAF5866744.1"/>
    <property type="molecule type" value="Genomic_DNA"/>
</dbReference>
<dbReference type="Gene3D" id="3.90.1150.10">
    <property type="entry name" value="Aspartate Aminotransferase, domain 1"/>
    <property type="match status" value="1"/>
</dbReference>
<evidence type="ECO:0000256" key="4">
    <source>
        <dbReference type="ARBA" id="ARBA00022898"/>
    </source>
</evidence>
<evidence type="ECO:0000259" key="5">
    <source>
        <dbReference type="Pfam" id="PF00155"/>
    </source>
</evidence>
<dbReference type="InterPro" id="IPR015421">
    <property type="entry name" value="PyrdxlP-dep_Trfase_major"/>
</dbReference>
<dbReference type="InterPro" id="IPR015422">
    <property type="entry name" value="PyrdxlP-dep_Trfase_small"/>
</dbReference>
<dbReference type="AlphaFoldDB" id="A0A8H6EBK6"/>
<dbReference type="GO" id="GO:0030170">
    <property type="term" value="F:pyridoxal phosphate binding"/>
    <property type="evidence" value="ECO:0007669"/>
    <property type="project" value="InterPro"/>
</dbReference>
<evidence type="ECO:0000313" key="6">
    <source>
        <dbReference type="EMBL" id="KAF5866744.1"/>
    </source>
</evidence>
<sequence length="433" mass="48178">MATGIDILCHKLEAMLDNRRQEGRLIEPPSAATLKGMTDFSSNDSLSLSSSGALSAAFLRELERHPDFTVGSTSSRILDGTKQYLEDIERDLARFHGAESAMFFGSGYEANVAIWATIPQRGDFIVYDEYIHASIHDGMRRGRATTVSFRHNDCVSLRDCLRDIQKTNAAISEGKCVVFISMESFYSVDGDMAPVIEIAKVAHDALPHGNFILAIDEAHSNGVVGPNGSGVICHYGLEDEFAIRLQTCGKGLGSTGAVVLANETIKFALLNYARSVIFSTAPSFLTVSAVKAGYSLLASLEGERKQRRCQLQENLRYFYQTLTMSPWWDYGKKEGIFSLPTERTWRSEPFLAPIVALVVRPGMARKLAQFLHQAKYWVNPVNFPLVAKDKNRIRIVIHADNTKSQMESVVCLVMEWARGQMNPVDQRTNPERL</sequence>
<keyword evidence="3" id="KW-0808">Transferase</keyword>
<dbReference type="PANTHER" id="PTHR13693">
    <property type="entry name" value="CLASS II AMINOTRANSFERASE/8-AMINO-7-OXONONANOATE SYNTHASE"/>
    <property type="match status" value="1"/>
</dbReference>
<dbReference type="Pfam" id="PF00155">
    <property type="entry name" value="Aminotran_1_2"/>
    <property type="match status" value="1"/>
</dbReference>
<comment type="cofactor">
    <cofactor evidence="1">
        <name>pyridoxal 5'-phosphate</name>
        <dbReference type="ChEBI" id="CHEBI:597326"/>
    </cofactor>
</comment>
<gene>
    <name evidence="6" type="ORF">ETB97_009901</name>
</gene>
<evidence type="ECO:0000256" key="2">
    <source>
        <dbReference type="ARBA" id="ARBA00010008"/>
    </source>
</evidence>
<dbReference type="GO" id="GO:0016740">
    <property type="term" value="F:transferase activity"/>
    <property type="evidence" value="ECO:0007669"/>
    <property type="project" value="UniProtKB-KW"/>
</dbReference>
<dbReference type="InterPro" id="IPR004839">
    <property type="entry name" value="Aminotransferase_I/II_large"/>
</dbReference>
<dbReference type="Proteomes" id="UP000541154">
    <property type="component" value="Unassembled WGS sequence"/>
</dbReference>
<comment type="similarity">
    <text evidence="2">Belongs to the class-II pyridoxal-phosphate-dependent aminotransferase family. BioF subfamily.</text>
</comment>
<dbReference type="InterPro" id="IPR015424">
    <property type="entry name" value="PyrdxlP-dep_Trfase"/>
</dbReference>
<dbReference type="GO" id="GO:0009102">
    <property type="term" value="P:biotin biosynthetic process"/>
    <property type="evidence" value="ECO:0007669"/>
    <property type="project" value="TreeGrafter"/>
</dbReference>
<accession>A0A8H6EBK6</accession>
<keyword evidence="7" id="KW-1185">Reference proteome</keyword>
<dbReference type="PANTHER" id="PTHR13693:SF77">
    <property type="entry name" value="8-AMINO-7-OXONONANOATE SYNTHASE"/>
    <property type="match status" value="1"/>
</dbReference>
<protein>
    <recommendedName>
        <fullName evidence="5">Aminotransferase class I/classII large domain-containing protein</fullName>
    </recommendedName>
</protein>